<reference evidence="5 6" key="1">
    <citation type="submission" date="2024-10" db="EMBL/GenBank/DDBJ databases">
        <title>The Natural Products Discovery Center: Release of the First 8490 Sequenced Strains for Exploring Actinobacteria Biosynthetic Diversity.</title>
        <authorList>
            <person name="Kalkreuter E."/>
            <person name="Kautsar S.A."/>
            <person name="Yang D."/>
            <person name="Bader C.D."/>
            <person name="Teijaro C.N."/>
            <person name="Fluegel L."/>
            <person name="Davis C.M."/>
            <person name="Simpson J.R."/>
            <person name="Lauterbach L."/>
            <person name="Steele A.D."/>
            <person name="Gui C."/>
            <person name="Meng S."/>
            <person name="Li G."/>
            <person name="Viehrig K."/>
            <person name="Ye F."/>
            <person name="Su P."/>
            <person name="Kiefer A.F."/>
            <person name="Nichols A."/>
            <person name="Cepeda A.J."/>
            <person name="Yan W."/>
            <person name="Fan B."/>
            <person name="Jiang Y."/>
            <person name="Adhikari A."/>
            <person name="Zheng C.-J."/>
            <person name="Schuster L."/>
            <person name="Cowan T.M."/>
            <person name="Smanski M.J."/>
            <person name="Chevrette M.G."/>
            <person name="De Carvalho L.P.S."/>
            <person name="Shen B."/>
        </authorList>
    </citation>
    <scope>NUCLEOTIDE SEQUENCE [LARGE SCALE GENOMIC DNA]</scope>
    <source>
        <strain evidence="5 6">NPDC017990</strain>
    </source>
</reference>
<dbReference type="Gene3D" id="1.10.357.10">
    <property type="entry name" value="Tetracycline Repressor, domain 2"/>
    <property type="match status" value="1"/>
</dbReference>
<accession>A0ABW7R3S0</accession>
<feature type="domain" description="HTH tetR-type" evidence="4">
    <location>
        <begin position="13"/>
        <end position="55"/>
    </location>
</feature>
<evidence type="ECO:0000256" key="2">
    <source>
        <dbReference type="ARBA" id="ARBA00023125"/>
    </source>
</evidence>
<dbReference type="InterPro" id="IPR036271">
    <property type="entry name" value="Tet_transcr_reg_TetR-rel_C_sf"/>
</dbReference>
<dbReference type="PANTHER" id="PTHR30055:SF234">
    <property type="entry name" value="HTH-TYPE TRANSCRIPTIONAL REGULATOR BETI"/>
    <property type="match status" value="1"/>
</dbReference>
<evidence type="ECO:0000313" key="5">
    <source>
        <dbReference type="EMBL" id="MFH8551920.1"/>
    </source>
</evidence>
<keyword evidence="3" id="KW-0804">Transcription</keyword>
<dbReference type="InterPro" id="IPR050109">
    <property type="entry name" value="HTH-type_TetR-like_transc_reg"/>
</dbReference>
<dbReference type="RefSeq" id="WP_397719041.1">
    <property type="nucleotide sequence ID" value="NZ_JBIRGN010000017.1"/>
</dbReference>
<proteinExistence type="predicted"/>
<protein>
    <submittedName>
        <fullName evidence="5">TetR family transcriptional regulator</fullName>
    </submittedName>
</protein>
<keyword evidence="1" id="KW-0805">Transcription regulation</keyword>
<dbReference type="InterPro" id="IPR001647">
    <property type="entry name" value="HTH_TetR"/>
</dbReference>
<evidence type="ECO:0000256" key="3">
    <source>
        <dbReference type="ARBA" id="ARBA00023163"/>
    </source>
</evidence>
<comment type="caution">
    <text evidence="5">The sequence shown here is derived from an EMBL/GenBank/DDBJ whole genome shotgun (WGS) entry which is preliminary data.</text>
</comment>
<keyword evidence="2" id="KW-0238">DNA-binding</keyword>
<dbReference type="SUPFAM" id="SSF46689">
    <property type="entry name" value="Homeodomain-like"/>
    <property type="match status" value="1"/>
</dbReference>
<organism evidence="5 6">
    <name type="scientific">Streptomyces longisporoflavus</name>
    <dbReference type="NCBI Taxonomy" id="28044"/>
    <lineage>
        <taxon>Bacteria</taxon>
        <taxon>Bacillati</taxon>
        <taxon>Actinomycetota</taxon>
        <taxon>Actinomycetes</taxon>
        <taxon>Kitasatosporales</taxon>
        <taxon>Streptomycetaceae</taxon>
        <taxon>Streptomyces</taxon>
    </lineage>
</organism>
<dbReference type="PANTHER" id="PTHR30055">
    <property type="entry name" value="HTH-TYPE TRANSCRIPTIONAL REGULATOR RUTR"/>
    <property type="match status" value="1"/>
</dbReference>
<dbReference type="Proteomes" id="UP001610818">
    <property type="component" value="Unassembled WGS sequence"/>
</dbReference>
<dbReference type="InterPro" id="IPR009057">
    <property type="entry name" value="Homeodomain-like_sf"/>
</dbReference>
<keyword evidence="6" id="KW-1185">Reference proteome</keyword>
<evidence type="ECO:0000256" key="1">
    <source>
        <dbReference type="ARBA" id="ARBA00023015"/>
    </source>
</evidence>
<gene>
    <name evidence="5" type="ORF">ACH4F9_43795</name>
</gene>
<name>A0ABW7R3S0_9ACTN</name>
<evidence type="ECO:0000313" key="6">
    <source>
        <dbReference type="Proteomes" id="UP001610818"/>
    </source>
</evidence>
<dbReference type="EMBL" id="JBIRGQ010000017">
    <property type="protein sequence ID" value="MFH8551920.1"/>
    <property type="molecule type" value="Genomic_DNA"/>
</dbReference>
<dbReference type="Pfam" id="PF00440">
    <property type="entry name" value="TetR_N"/>
    <property type="match status" value="1"/>
</dbReference>
<evidence type="ECO:0000259" key="4">
    <source>
        <dbReference type="Pfam" id="PF00440"/>
    </source>
</evidence>
<dbReference type="SUPFAM" id="SSF48498">
    <property type="entry name" value="Tetracyclin repressor-like, C-terminal domain"/>
    <property type="match status" value="1"/>
</dbReference>
<sequence length="201" mass="21364">MSQPRAAQTRCRLIQAGAAEFARCGYAGTKLLTVATAADVSMGALTFHFPSKRNLSDTIRAHGKRTTRREVTSAAATAASATQSIVDITHCLARLLHDDATVRAARRLDAADWSETWLPRLHDLSTRAAVSGALRPGIAPGTLTMLATILVESGETYATCLAEGRTTTSLSARLTTLWDTILTAVASDTHRQELMAAGTTV</sequence>